<dbReference type="CDD" id="cd00085">
    <property type="entry name" value="HNHc"/>
    <property type="match status" value="1"/>
</dbReference>
<dbReference type="RefSeq" id="WP_045264013.1">
    <property type="nucleotide sequence ID" value="NZ_JYIV01000026.1"/>
</dbReference>
<dbReference type="Proteomes" id="UP000033725">
    <property type="component" value="Unassembled WGS sequence"/>
</dbReference>
<evidence type="ECO:0000259" key="1">
    <source>
        <dbReference type="Pfam" id="PF02720"/>
    </source>
</evidence>
<dbReference type="InterPro" id="IPR003615">
    <property type="entry name" value="HNH_nuc"/>
</dbReference>
<sequence length="521" mass="57291">MTAPAPANDIDQREALLDAWVEKRRCIAALEAEASALLTDRLRLREEDVREQPQHREAIHRSMVAEYSAAGRMSKGSIEYAFADALFLETEHATVRDAFRRGAISAAHVREIVREGAIVRQTVRDGRADVETLTLYDTAALVVAEQDSPARTRAMVRRIAASLAGETVVERHRRAYGERSVTLRSLDDGLALLQVVLPEHLAHAILDRLTRLAQQVIATRSEHSPRGDDAPVLSPDELDSGADRVFLQDLRADAPHRDDPELNTHPYDSDTLEVVRGDDPRFDAHVIFGDGDTFTTDPSLGALPRPADLRADLPSVLPADLPSVLPADERGIDAVRTDLLSDLLLTTDPSVAAGTALESIQARIQVTIAAETLAVIDERPAELDGIGALHPDVARDLAGRNGGWSRLFLDRAGVVTATAAYAPTATMRRHLQARDQHCRFPGCRTPVHRCQIDHNHDHAKGGATSIDNLSHFCVGHHALKHPDIAEKHRWRARQTPGGDIEWTSPLGRRYTDASPRRVMFV</sequence>
<dbReference type="PATRIC" id="fig|82380.10.peg.2175"/>
<evidence type="ECO:0000313" key="3">
    <source>
        <dbReference type="Proteomes" id="UP000033725"/>
    </source>
</evidence>
<protein>
    <recommendedName>
        <fullName evidence="1">DUF222 domain-containing protein</fullName>
    </recommendedName>
</protein>
<proteinExistence type="predicted"/>
<reference evidence="2 3" key="1">
    <citation type="submission" date="2015-02" db="EMBL/GenBank/DDBJ databases">
        <title>Draft genome sequences of ten Microbacterium spp. with emphasis on heavy metal contaminated environments.</title>
        <authorList>
            <person name="Corretto E."/>
        </authorList>
    </citation>
    <scope>NUCLEOTIDE SEQUENCE [LARGE SCALE GENOMIC DNA]</scope>
    <source>
        <strain evidence="2 3">BEL163</strain>
    </source>
</reference>
<accession>A0A0F0KPB3</accession>
<organism evidence="2 3">
    <name type="scientific">Microbacterium oxydans</name>
    <dbReference type="NCBI Taxonomy" id="82380"/>
    <lineage>
        <taxon>Bacteria</taxon>
        <taxon>Bacillati</taxon>
        <taxon>Actinomycetota</taxon>
        <taxon>Actinomycetes</taxon>
        <taxon>Micrococcales</taxon>
        <taxon>Microbacteriaceae</taxon>
        <taxon>Microbacterium</taxon>
    </lineage>
</organism>
<comment type="caution">
    <text evidence="2">The sequence shown here is derived from an EMBL/GenBank/DDBJ whole genome shotgun (WGS) entry which is preliminary data.</text>
</comment>
<feature type="domain" description="DUF222" evidence="1">
    <location>
        <begin position="39"/>
        <end position="226"/>
    </location>
</feature>
<dbReference type="EMBL" id="JYIV01000026">
    <property type="protein sequence ID" value="KJL22284.1"/>
    <property type="molecule type" value="Genomic_DNA"/>
</dbReference>
<name>A0A0F0KPB3_9MICO</name>
<dbReference type="OrthoDB" id="3261064at2"/>
<gene>
    <name evidence="2" type="ORF">RN51_02164</name>
</gene>
<dbReference type="AlphaFoldDB" id="A0A0F0KPB3"/>
<evidence type="ECO:0000313" key="2">
    <source>
        <dbReference type="EMBL" id="KJL22284.1"/>
    </source>
</evidence>
<dbReference type="InterPro" id="IPR003870">
    <property type="entry name" value="DUF222"/>
</dbReference>
<dbReference type="Pfam" id="PF02720">
    <property type="entry name" value="DUF222"/>
    <property type="match status" value="1"/>
</dbReference>